<dbReference type="Pfam" id="PF03607">
    <property type="entry name" value="DCX"/>
    <property type="match status" value="2"/>
</dbReference>
<accession>A0A8C4SKL2</accession>
<keyword evidence="2" id="KW-0963">Cytoplasm</keyword>
<dbReference type="SUPFAM" id="SSF89837">
    <property type="entry name" value="Doublecortin (DC)"/>
    <property type="match status" value="2"/>
</dbReference>
<dbReference type="Ensembl" id="ENSECRT00000018787.1">
    <property type="protein sequence ID" value="ENSECRP00000018415.1"/>
    <property type="gene ID" value="ENSECRG00000012309.1"/>
</dbReference>
<feature type="region of interest" description="Disordered" evidence="13">
    <location>
        <begin position="252"/>
        <end position="281"/>
    </location>
</feature>
<comment type="function">
    <text evidence="10">Protein that plays a role in the inhibition of canonical Wnt signaling pathway. May be involved in neuronal migration during development of the cerebral neocortex. Involved in the control of ciliogenesis and ciliary length.</text>
</comment>
<dbReference type="GO" id="GO:0060271">
    <property type="term" value="P:cilium assembly"/>
    <property type="evidence" value="ECO:0007669"/>
    <property type="project" value="TreeGrafter"/>
</dbReference>
<keyword evidence="8" id="KW-0966">Cell projection</keyword>
<reference evidence="15" key="2">
    <citation type="submission" date="2025-08" db="UniProtKB">
        <authorList>
            <consortium name="Ensembl"/>
        </authorList>
    </citation>
    <scope>IDENTIFICATION</scope>
</reference>
<name>A0A8C4SKL2_ERPCA</name>
<dbReference type="PANTHER" id="PTHR23004">
    <property type="entry name" value="DOUBLECORTIN DOMAIN CONTAINING 2"/>
    <property type="match status" value="1"/>
</dbReference>
<proteinExistence type="predicted"/>
<reference evidence="15" key="3">
    <citation type="submission" date="2025-09" db="UniProtKB">
        <authorList>
            <consortium name="Ensembl"/>
        </authorList>
    </citation>
    <scope>IDENTIFICATION</scope>
</reference>
<evidence type="ECO:0000256" key="13">
    <source>
        <dbReference type="SAM" id="MobiDB-lite"/>
    </source>
</evidence>
<keyword evidence="16" id="KW-1185">Reference proteome</keyword>
<evidence type="ECO:0000256" key="5">
    <source>
        <dbReference type="ARBA" id="ARBA00022794"/>
    </source>
</evidence>
<gene>
    <name evidence="15" type="primary">DCDC2</name>
</gene>
<dbReference type="FunFam" id="3.10.20.230:FF:000004">
    <property type="entry name" value="Doublecortin domain containing 2"/>
    <property type="match status" value="1"/>
</dbReference>
<evidence type="ECO:0000256" key="6">
    <source>
        <dbReference type="ARBA" id="ARBA00022902"/>
    </source>
</evidence>
<feature type="domain" description="Doublecortin" evidence="14">
    <location>
        <begin position="138"/>
        <end position="221"/>
    </location>
</feature>
<dbReference type="GO" id="GO:0060091">
    <property type="term" value="C:kinocilium"/>
    <property type="evidence" value="ECO:0007669"/>
    <property type="project" value="UniProtKB-SubCell"/>
</dbReference>
<evidence type="ECO:0000256" key="2">
    <source>
        <dbReference type="ARBA" id="ARBA00022490"/>
    </source>
</evidence>
<reference evidence="15" key="1">
    <citation type="submission" date="2021-06" db="EMBL/GenBank/DDBJ databases">
        <authorList>
            <consortium name="Wellcome Sanger Institute Data Sharing"/>
        </authorList>
    </citation>
    <scope>NUCLEOTIDE SEQUENCE [LARGE SCALE GENOMIC DNA]</scope>
</reference>
<keyword evidence="4" id="KW-0677">Repeat</keyword>
<comment type="subcellular location">
    <subcellularLocation>
        <location evidence="9">Cell projection</location>
        <location evidence="9">Kinocilium</location>
    </subcellularLocation>
    <subcellularLocation>
        <location evidence="1">Cytoplasm</location>
        <location evidence="1">Cytoskeleton</location>
        <location evidence="1">Cilium axoneme</location>
    </subcellularLocation>
</comment>
<organism evidence="15 16">
    <name type="scientific">Erpetoichthys calabaricus</name>
    <name type="common">Rope fish</name>
    <name type="synonym">Calamoichthys calabaricus</name>
    <dbReference type="NCBI Taxonomy" id="27687"/>
    <lineage>
        <taxon>Eukaryota</taxon>
        <taxon>Metazoa</taxon>
        <taxon>Chordata</taxon>
        <taxon>Craniata</taxon>
        <taxon>Vertebrata</taxon>
        <taxon>Euteleostomi</taxon>
        <taxon>Actinopterygii</taxon>
        <taxon>Polypteriformes</taxon>
        <taxon>Polypteridae</taxon>
        <taxon>Erpetoichthys</taxon>
    </lineage>
</organism>
<dbReference type="GO" id="GO:0005815">
    <property type="term" value="C:microtubule organizing center"/>
    <property type="evidence" value="ECO:0007669"/>
    <property type="project" value="TreeGrafter"/>
</dbReference>
<evidence type="ECO:0000256" key="1">
    <source>
        <dbReference type="ARBA" id="ARBA00004430"/>
    </source>
</evidence>
<evidence type="ECO:0000256" key="12">
    <source>
        <dbReference type="ARBA" id="ARBA00072980"/>
    </source>
</evidence>
<dbReference type="FunFam" id="3.10.20.230:FF:000005">
    <property type="entry name" value="Doublecortin domain containing 2"/>
    <property type="match status" value="1"/>
</dbReference>
<evidence type="ECO:0000256" key="9">
    <source>
        <dbReference type="ARBA" id="ARBA00037822"/>
    </source>
</evidence>
<dbReference type="GO" id="GO:0001764">
    <property type="term" value="P:neuron migration"/>
    <property type="evidence" value="ECO:0007669"/>
    <property type="project" value="TreeGrafter"/>
</dbReference>
<evidence type="ECO:0000256" key="7">
    <source>
        <dbReference type="ARBA" id="ARBA00023212"/>
    </source>
</evidence>
<dbReference type="GO" id="GO:0005930">
    <property type="term" value="C:axoneme"/>
    <property type="evidence" value="ECO:0007669"/>
    <property type="project" value="UniProtKB-SubCell"/>
</dbReference>
<evidence type="ECO:0000313" key="16">
    <source>
        <dbReference type="Proteomes" id="UP000694620"/>
    </source>
</evidence>
<dbReference type="GO" id="GO:0005874">
    <property type="term" value="C:microtubule"/>
    <property type="evidence" value="ECO:0007669"/>
    <property type="project" value="TreeGrafter"/>
</dbReference>
<dbReference type="GO" id="GO:1902017">
    <property type="term" value="P:regulation of cilium assembly"/>
    <property type="evidence" value="ECO:0007669"/>
    <property type="project" value="TreeGrafter"/>
</dbReference>
<keyword evidence="5" id="KW-0970">Cilium biogenesis/degradation</keyword>
<evidence type="ECO:0000256" key="10">
    <source>
        <dbReference type="ARBA" id="ARBA00057353"/>
    </source>
</evidence>
<dbReference type="InterPro" id="IPR036572">
    <property type="entry name" value="Doublecortin_dom_sf"/>
</dbReference>
<evidence type="ECO:0000256" key="3">
    <source>
        <dbReference type="ARBA" id="ARBA00022553"/>
    </source>
</evidence>
<evidence type="ECO:0000256" key="11">
    <source>
        <dbReference type="ARBA" id="ARBA00066265"/>
    </source>
</evidence>
<keyword evidence="7" id="KW-0206">Cytoskeleton</keyword>
<keyword evidence="6" id="KW-0524">Neurogenesis</keyword>
<dbReference type="Gene3D" id="3.10.20.230">
    <property type="entry name" value="Doublecortin domain"/>
    <property type="match status" value="2"/>
</dbReference>
<dbReference type="PROSITE" id="PS50309">
    <property type="entry name" value="DC"/>
    <property type="match status" value="2"/>
</dbReference>
<protein>
    <recommendedName>
        <fullName evidence="12">Doublecortin domain-containing protein 2</fullName>
    </recommendedName>
</protein>
<dbReference type="PANTHER" id="PTHR23004:SF5">
    <property type="entry name" value="DOUBLECORTIN DOMAIN-CONTAINING PROTEIN 2"/>
    <property type="match status" value="1"/>
</dbReference>
<evidence type="ECO:0000313" key="15">
    <source>
        <dbReference type="Ensembl" id="ENSECRP00000018415.1"/>
    </source>
</evidence>
<feature type="domain" description="Doublecortin" evidence="14">
    <location>
        <begin position="16"/>
        <end position="99"/>
    </location>
</feature>
<dbReference type="GO" id="GO:0035556">
    <property type="term" value="P:intracellular signal transduction"/>
    <property type="evidence" value="ECO:0007669"/>
    <property type="project" value="InterPro"/>
</dbReference>
<evidence type="ECO:0000256" key="8">
    <source>
        <dbReference type="ARBA" id="ARBA00023273"/>
    </source>
</evidence>
<keyword evidence="3" id="KW-0597">Phosphoprotein</keyword>
<dbReference type="Proteomes" id="UP000694620">
    <property type="component" value="Chromosome 13"/>
</dbReference>
<sequence length="388" mass="43341">MSATDRPNFLSQPVVKSVHLYRNGDPYFQGRKIVVNEKRVCNFESFLKEATSGVQASFGAVRNIYTPSEGHRVDALEELESGQHYVAAGREKFKKLDYLQIGSKKKNSIQNSNIQIKPVAHSRIVVSARFLRPIQEPCAIFLVANGDVLNMPVRLLIPRKILAQWEHILEMVTEKMRVRILGAVHSLFTFDGKHIMEAKDLENGQFYVAVGRERFKKLAYSDLLFTKPAPIRRYNGSKAASLPPLYRYENHKEGSTGGSSDASPQPPKRKGKKEQLSPAEEVGLHGKPVRVKWKLPGTCSSAGQPCWGSCYWRELLAGGFSVKWRFFSLITTLVTPNQNVFGLWEKRGAPGGNIQTPHSLLHCKTVVQPLCHLATQSSSSSSSSLLLL</sequence>
<dbReference type="AlphaFoldDB" id="A0A8C4SKL2"/>
<evidence type="ECO:0000256" key="4">
    <source>
        <dbReference type="ARBA" id="ARBA00022737"/>
    </source>
</evidence>
<dbReference type="SMART" id="SM00537">
    <property type="entry name" value="DCX"/>
    <property type="match status" value="2"/>
</dbReference>
<dbReference type="GO" id="GO:0048813">
    <property type="term" value="P:dendrite morphogenesis"/>
    <property type="evidence" value="ECO:0007669"/>
    <property type="project" value="TreeGrafter"/>
</dbReference>
<comment type="subunit">
    <text evidence="11">Interacts with DVL1, DVL2 and DVL3.</text>
</comment>
<dbReference type="InterPro" id="IPR003533">
    <property type="entry name" value="Doublecortin_dom"/>
</dbReference>
<dbReference type="GeneTree" id="ENSGT00940000159377"/>
<evidence type="ECO:0000259" key="14">
    <source>
        <dbReference type="PROSITE" id="PS50309"/>
    </source>
</evidence>